<dbReference type="EMBL" id="CAJVQC010054930">
    <property type="protein sequence ID" value="CAG8794783.1"/>
    <property type="molecule type" value="Genomic_DNA"/>
</dbReference>
<evidence type="ECO:0000313" key="1">
    <source>
        <dbReference type="EMBL" id="CAG8794783.1"/>
    </source>
</evidence>
<evidence type="ECO:0000313" key="2">
    <source>
        <dbReference type="Proteomes" id="UP000789920"/>
    </source>
</evidence>
<accession>A0ACA9RID8</accession>
<organism evidence="1 2">
    <name type="scientific">Racocetra persica</name>
    <dbReference type="NCBI Taxonomy" id="160502"/>
    <lineage>
        <taxon>Eukaryota</taxon>
        <taxon>Fungi</taxon>
        <taxon>Fungi incertae sedis</taxon>
        <taxon>Mucoromycota</taxon>
        <taxon>Glomeromycotina</taxon>
        <taxon>Glomeromycetes</taxon>
        <taxon>Diversisporales</taxon>
        <taxon>Gigasporaceae</taxon>
        <taxon>Racocetra</taxon>
    </lineage>
</organism>
<keyword evidence="2" id="KW-1185">Reference proteome</keyword>
<proteinExistence type="predicted"/>
<protein>
    <submittedName>
        <fullName evidence="1">32768_t:CDS:1</fullName>
    </submittedName>
</protein>
<name>A0ACA9RID8_9GLOM</name>
<feature type="non-terminal residue" evidence="1">
    <location>
        <position position="153"/>
    </location>
</feature>
<dbReference type="Proteomes" id="UP000789920">
    <property type="component" value="Unassembled WGS sequence"/>
</dbReference>
<gene>
    <name evidence="1" type="ORF">RPERSI_LOCUS19832</name>
</gene>
<comment type="caution">
    <text evidence="1">The sequence shown here is derived from an EMBL/GenBank/DDBJ whole genome shotgun (WGS) entry which is preliminary data.</text>
</comment>
<reference evidence="1" key="1">
    <citation type="submission" date="2021-06" db="EMBL/GenBank/DDBJ databases">
        <authorList>
            <person name="Kallberg Y."/>
            <person name="Tangrot J."/>
            <person name="Rosling A."/>
        </authorList>
    </citation>
    <scope>NUCLEOTIDE SEQUENCE</scope>
    <source>
        <strain evidence="1">MA461A</strain>
    </source>
</reference>
<sequence>MEPINSSKKNLIDLSPSSEKPSEKLSEKLSEKSFEMSFNINKPSEKSSERSSEKPSRPVATRINTGDRSIPKIIEPTDDNHVNFEIIEQKQTNQDNTNQDKTNQDNNNQDNNNQDRSINMLASQVEEFFATSPTDSIGILVRDIKSDEADGVL</sequence>